<protein>
    <submittedName>
        <fullName evidence="2">Uncharacterized protein</fullName>
    </submittedName>
</protein>
<proteinExistence type="predicted"/>
<feature type="region of interest" description="Disordered" evidence="1">
    <location>
        <begin position="94"/>
        <end position="119"/>
    </location>
</feature>
<keyword evidence="3" id="KW-1185">Reference proteome</keyword>
<sequence length="119" mass="13225">MRITILALARQAIYCTCVMVRLVVINVLACVPHKALKIRASGVIVCDLEIAVPLNNSTKCVQHQLSKKSWNVTTCKEEEEVVQLIKLLTAHSRIRGTPSASKKRIKKTPAILSHRTPET</sequence>
<organism evidence="2 3">
    <name type="scientific">Byssothecium circinans</name>
    <dbReference type="NCBI Taxonomy" id="147558"/>
    <lineage>
        <taxon>Eukaryota</taxon>
        <taxon>Fungi</taxon>
        <taxon>Dikarya</taxon>
        <taxon>Ascomycota</taxon>
        <taxon>Pezizomycotina</taxon>
        <taxon>Dothideomycetes</taxon>
        <taxon>Pleosporomycetidae</taxon>
        <taxon>Pleosporales</taxon>
        <taxon>Massarineae</taxon>
        <taxon>Massarinaceae</taxon>
        <taxon>Byssothecium</taxon>
    </lineage>
</organism>
<name>A0A6A5TNY1_9PLEO</name>
<accession>A0A6A5TNY1</accession>
<dbReference type="Proteomes" id="UP000800035">
    <property type="component" value="Unassembled WGS sequence"/>
</dbReference>
<evidence type="ECO:0000256" key="1">
    <source>
        <dbReference type="SAM" id="MobiDB-lite"/>
    </source>
</evidence>
<gene>
    <name evidence="2" type="ORF">CC80DRAFT_226972</name>
</gene>
<evidence type="ECO:0000313" key="3">
    <source>
        <dbReference type="Proteomes" id="UP000800035"/>
    </source>
</evidence>
<evidence type="ECO:0000313" key="2">
    <source>
        <dbReference type="EMBL" id="KAF1950637.1"/>
    </source>
</evidence>
<dbReference type="EMBL" id="ML977024">
    <property type="protein sequence ID" value="KAF1950637.1"/>
    <property type="molecule type" value="Genomic_DNA"/>
</dbReference>
<reference evidence="2" key="1">
    <citation type="journal article" date="2020" name="Stud. Mycol.">
        <title>101 Dothideomycetes genomes: a test case for predicting lifestyles and emergence of pathogens.</title>
        <authorList>
            <person name="Haridas S."/>
            <person name="Albert R."/>
            <person name="Binder M."/>
            <person name="Bloem J."/>
            <person name="Labutti K."/>
            <person name="Salamov A."/>
            <person name="Andreopoulos B."/>
            <person name="Baker S."/>
            <person name="Barry K."/>
            <person name="Bills G."/>
            <person name="Bluhm B."/>
            <person name="Cannon C."/>
            <person name="Castanera R."/>
            <person name="Culley D."/>
            <person name="Daum C."/>
            <person name="Ezra D."/>
            <person name="Gonzalez J."/>
            <person name="Henrissat B."/>
            <person name="Kuo A."/>
            <person name="Liang C."/>
            <person name="Lipzen A."/>
            <person name="Lutzoni F."/>
            <person name="Magnuson J."/>
            <person name="Mondo S."/>
            <person name="Nolan M."/>
            <person name="Ohm R."/>
            <person name="Pangilinan J."/>
            <person name="Park H.-J."/>
            <person name="Ramirez L."/>
            <person name="Alfaro M."/>
            <person name="Sun H."/>
            <person name="Tritt A."/>
            <person name="Yoshinaga Y."/>
            <person name="Zwiers L.-H."/>
            <person name="Turgeon B."/>
            <person name="Goodwin S."/>
            <person name="Spatafora J."/>
            <person name="Crous P."/>
            <person name="Grigoriev I."/>
        </authorList>
    </citation>
    <scope>NUCLEOTIDE SEQUENCE</scope>
    <source>
        <strain evidence="2">CBS 675.92</strain>
    </source>
</reference>
<dbReference type="AlphaFoldDB" id="A0A6A5TNY1"/>